<organism evidence="2 3">
    <name type="scientific">Micromonospora purpureochromogenes</name>
    <dbReference type="NCBI Taxonomy" id="47872"/>
    <lineage>
        <taxon>Bacteria</taxon>
        <taxon>Bacillati</taxon>
        <taxon>Actinomycetota</taxon>
        <taxon>Actinomycetes</taxon>
        <taxon>Micromonosporales</taxon>
        <taxon>Micromonosporaceae</taxon>
        <taxon>Micromonospora</taxon>
    </lineage>
</organism>
<feature type="region of interest" description="Disordered" evidence="1">
    <location>
        <begin position="1"/>
        <end position="106"/>
    </location>
</feature>
<sequence>MRAHFHTPSMSPAVSPSRLPSTRPPGERAAPPGLPRQVDLDACTDAGGPGGGLLGSPGSSTGGMALRNHPRTATRRRSPGHPGVVAPPPEAHNRAPATGATRRADPACPSLRRAARARRGRLPATNLHHFLSYPSAAALGFLLSAPAAGRVAWPTWSDSGASDACPGGGACGPFRAALIDVQKVLPHRPAAGCPVSGPA</sequence>
<comment type="caution">
    <text evidence="2">The sequence shown here is derived from an EMBL/GenBank/DDBJ whole genome shotgun (WGS) entry which is preliminary data.</text>
</comment>
<evidence type="ECO:0000313" key="2">
    <source>
        <dbReference type="EMBL" id="NYF57892.1"/>
    </source>
</evidence>
<accession>A0ABX2RMX5</accession>
<feature type="compositionally biased region" description="Basic residues" evidence="1">
    <location>
        <begin position="68"/>
        <end position="79"/>
    </location>
</feature>
<reference evidence="2 3" key="1">
    <citation type="submission" date="2020-07" db="EMBL/GenBank/DDBJ databases">
        <title>Sequencing the genomes of 1000 actinobacteria strains.</title>
        <authorList>
            <person name="Klenk H.-P."/>
        </authorList>
    </citation>
    <scope>NUCLEOTIDE SEQUENCE [LARGE SCALE GENOMIC DNA]</scope>
    <source>
        <strain evidence="2 3">DSM 43814</strain>
    </source>
</reference>
<dbReference type="Proteomes" id="UP000631553">
    <property type="component" value="Unassembled WGS sequence"/>
</dbReference>
<gene>
    <name evidence="2" type="ORF">HDA35_003723</name>
</gene>
<feature type="compositionally biased region" description="Polar residues" evidence="1">
    <location>
        <begin position="8"/>
        <end position="20"/>
    </location>
</feature>
<evidence type="ECO:0000313" key="3">
    <source>
        <dbReference type="Proteomes" id="UP000631553"/>
    </source>
</evidence>
<protein>
    <submittedName>
        <fullName evidence="2">Uncharacterized protein</fullName>
    </submittedName>
</protein>
<proteinExistence type="predicted"/>
<dbReference type="EMBL" id="JACCCQ010000001">
    <property type="protein sequence ID" value="NYF57892.1"/>
    <property type="molecule type" value="Genomic_DNA"/>
</dbReference>
<name>A0ABX2RMX5_9ACTN</name>
<evidence type="ECO:0000256" key="1">
    <source>
        <dbReference type="SAM" id="MobiDB-lite"/>
    </source>
</evidence>
<keyword evidence="3" id="KW-1185">Reference proteome</keyword>